<comment type="similarity">
    <text evidence="3">Belongs to the gas vesicle GvpF/GvpL family.</text>
</comment>
<reference evidence="5 6" key="1">
    <citation type="submission" date="2018-10" db="EMBL/GenBank/DDBJ databases">
        <title>Isolation of pseudouridimycin from Streptomyces albus DSM 40763.</title>
        <authorList>
            <person name="Rosenqvist P."/>
            <person name="Metsae-Ketelae M."/>
            <person name="Virta P."/>
        </authorList>
    </citation>
    <scope>NUCLEOTIDE SEQUENCE [LARGE SCALE GENOMIC DNA]</scope>
    <source>
        <strain evidence="5 6">DSM 40763</strain>
    </source>
</reference>
<dbReference type="InterPro" id="IPR009430">
    <property type="entry name" value="GvpL/GvpF"/>
</dbReference>
<dbReference type="AlphaFoldDB" id="A0A6C1C028"/>
<keyword evidence="1" id="KW-0304">Gas vesicle</keyword>
<dbReference type="PANTHER" id="PTHR36852">
    <property type="entry name" value="PROTEIN GVPL 2"/>
    <property type="match status" value="1"/>
</dbReference>
<evidence type="ECO:0000256" key="4">
    <source>
        <dbReference type="SAM" id="MobiDB-lite"/>
    </source>
</evidence>
<evidence type="ECO:0000256" key="2">
    <source>
        <dbReference type="ARBA" id="ARBA00035108"/>
    </source>
</evidence>
<dbReference type="GeneID" id="75184684"/>
<evidence type="ECO:0000313" key="5">
    <source>
        <dbReference type="EMBL" id="TGG78831.1"/>
    </source>
</evidence>
<feature type="region of interest" description="Disordered" evidence="4">
    <location>
        <begin position="243"/>
        <end position="290"/>
    </location>
</feature>
<evidence type="ECO:0000256" key="1">
    <source>
        <dbReference type="ARBA" id="ARBA00022987"/>
    </source>
</evidence>
<evidence type="ECO:0000313" key="6">
    <source>
        <dbReference type="Proteomes" id="UP000298111"/>
    </source>
</evidence>
<dbReference type="GO" id="GO:0031412">
    <property type="term" value="P:gas vesicle organization"/>
    <property type="evidence" value="ECO:0007669"/>
    <property type="project" value="InterPro"/>
</dbReference>
<dbReference type="Proteomes" id="UP000298111">
    <property type="component" value="Unassembled WGS sequence"/>
</dbReference>
<name>A0A6C1C028_9ACTN</name>
<comment type="subcellular location">
    <subcellularLocation>
        <location evidence="2">Gas vesicle</location>
    </subcellularLocation>
</comment>
<accession>A0A6C1C028</accession>
<sequence>MTGELRYVYAVVPPLAEPLLGELRGVAGTVPRTVEHAGLAAVVSDVAEADFAEEPLRAHLEDLAWLERTARAHQAVVDALTALTCPLPLRLATVYRDDDGVRRTLEEGRERFGAILRRLEGRVEWGVKVYARPAPAPAAASGASPASGREFLRRRRQQVTARENALTEAEELGRTLHAALSAEAEDTRVHPAQNPQLSQMPGQNLLNAAYLVPRERSDAFVSRVEQLGGHDPAVRVELTGPWAPYSFASADDPGHTGGPGRSEERPAAERYGQDGAPERHEEHARDGAVR</sequence>
<protein>
    <submittedName>
        <fullName evidence="5">Gas vesicle protein</fullName>
    </submittedName>
</protein>
<feature type="compositionally biased region" description="Basic and acidic residues" evidence="4">
    <location>
        <begin position="261"/>
        <end position="290"/>
    </location>
</feature>
<dbReference type="EMBL" id="RCIY01000085">
    <property type="protein sequence ID" value="TGG78831.1"/>
    <property type="molecule type" value="Genomic_DNA"/>
</dbReference>
<dbReference type="GO" id="GO:0031411">
    <property type="term" value="C:gas vesicle"/>
    <property type="evidence" value="ECO:0007669"/>
    <property type="project" value="UniProtKB-SubCell"/>
</dbReference>
<proteinExistence type="inferred from homology"/>
<evidence type="ECO:0000256" key="3">
    <source>
        <dbReference type="ARBA" id="ARBA00035643"/>
    </source>
</evidence>
<comment type="caution">
    <text evidence="5">The sequence shown here is derived from an EMBL/GenBank/DDBJ whole genome shotgun (WGS) entry which is preliminary data.</text>
</comment>
<dbReference type="RefSeq" id="WP_016467973.1">
    <property type="nucleotide sequence ID" value="NZ_BNEJ01000017.1"/>
</dbReference>
<dbReference type="PANTHER" id="PTHR36852:SF1">
    <property type="entry name" value="PROTEIN GVPL 2"/>
    <property type="match status" value="1"/>
</dbReference>
<organism evidence="5 6">
    <name type="scientific">Streptomyces albus</name>
    <dbReference type="NCBI Taxonomy" id="1888"/>
    <lineage>
        <taxon>Bacteria</taxon>
        <taxon>Bacillati</taxon>
        <taxon>Actinomycetota</taxon>
        <taxon>Actinomycetes</taxon>
        <taxon>Kitasatosporales</taxon>
        <taxon>Streptomycetaceae</taxon>
        <taxon>Streptomyces</taxon>
    </lineage>
</organism>
<dbReference type="Pfam" id="PF06386">
    <property type="entry name" value="GvpL_GvpF"/>
    <property type="match status" value="1"/>
</dbReference>
<gene>
    <name evidence="5" type="ORF">D8771_24335</name>
</gene>